<name>C9SMC2_VERA1</name>
<organism evidence="2">
    <name type="scientific">Verticillium alfalfae (strain VaMs.102 / ATCC MYA-4576 / FGSC 10136)</name>
    <name type="common">Verticillium wilt of alfalfa</name>
    <name type="synonym">Verticillium albo-atrum</name>
    <dbReference type="NCBI Taxonomy" id="526221"/>
    <lineage>
        <taxon>Eukaryota</taxon>
        <taxon>Fungi</taxon>
        <taxon>Dikarya</taxon>
        <taxon>Ascomycota</taxon>
        <taxon>Pezizomycotina</taxon>
        <taxon>Sordariomycetes</taxon>
        <taxon>Hypocreomycetidae</taxon>
        <taxon>Glomerellales</taxon>
        <taxon>Plectosphaerellaceae</taxon>
        <taxon>Verticillium</taxon>
    </lineage>
</organism>
<dbReference type="GeneID" id="9534705"/>
<evidence type="ECO:0000313" key="1">
    <source>
        <dbReference type="EMBL" id="EEY19937.1"/>
    </source>
</evidence>
<dbReference type="KEGG" id="val:VDBG_06046"/>
<dbReference type="EMBL" id="DS985220">
    <property type="protein sequence ID" value="EEY19937.1"/>
    <property type="molecule type" value="Genomic_DNA"/>
</dbReference>
<evidence type="ECO:0000313" key="2">
    <source>
        <dbReference type="Proteomes" id="UP000008698"/>
    </source>
</evidence>
<dbReference type="HOGENOM" id="CLU_2759723_0_0_1"/>
<gene>
    <name evidence="1" type="ORF">VDBG_06046</name>
</gene>
<keyword evidence="2" id="KW-1185">Reference proteome</keyword>
<protein>
    <submittedName>
        <fullName evidence="1">Uncharacterized protein</fullName>
    </submittedName>
</protein>
<sequence>MMTLGHGHGAHVSGIESRVEERRVEVIPLAWTIGWRKQREIVASKGRVEEGLAGLIAGKACRVVQAGLSE</sequence>
<dbReference type="RefSeq" id="XP_003003604.1">
    <property type="nucleotide sequence ID" value="XM_003003558.1"/>
</dbReference>
<dbReference type="AlphaFoldDB" id="C9SMC2"/>
<dbReference type="Proteomes" id="UP000008698">
    <property type="component" value="Unassembled WGS sequence"/>
</dbReference>
<reference evidence="2" key="1">
    <citation type="journal article" date="2011" name="PLoS Pathog.">
        <title>Comparative genomics yields insights into niche adaptation of plant vascular wilt pathogens.</title>
        <authorList>
            <person name="Klosterman S.J."/>
            <person name="Subbarao K.V."/>
            <person name="Kang S."/>
            <person name="Veronese P."/>
            <person name="Gold S.E."/>
            <person name="Thomma B.P.H.J."/>
            <person name="Chen Z."/>
            <person name="Henrissat B."/>
            <person name="Lee Y.-H."/>
            <person name="Park J."/>
            <person name="Garcia-Pedrajas M.D."/>
            <person name="Barbara D.J."/>
            <person name="Anchieta A."/>
            <person name="de Jonge R."/>
            <person name="Santhanam P."/>
            <person name="Maruthachalam K."/>
            <person name="Atallah Z."/>
            <person name="Amyotte S.G."/>
            <person name="Paz Z."/>
            <person name="Inderbitzin P."/>
            <person name="Hayes R.J."/>
            <person name="Heiman D.I."/>
            <person name="Young S."/>
            <person name="Zeng Q."/>
            <person name="Engels R."/>
            <person name="Galagan J."/>
            <person name="Cuomo C.A."/>
            <person name="Dobinson K.F."/>
            <person name="Ma L.-J."/>
        </authorList>
    </citation>
    <scope>NUCLEOTIDE SEQUENCE [LARGE SCALE GENOMIC DNA]</scope>
    <source>
        <strain evidence="2">VaMs.102 / ATCC MYA-4576 / FGSC 10136</strain>
    </source>
</reference>
<proteinExistence type="predicted"/>
<accession>C9SMC2</accession>